<evidence type="ECO:0000313" key="2">
    <source>
        <dbReference type="EMBL" id="TKR71629.1"/>
    </source>
</evidence>
<name>A0A4U5MPJ3_STECR</name>
<keyword evidence="3" id="KW-1185">Reference proteome</keyword>
<gene>
    <name evidence="2" type="ORF">L596_019197</name>
</gene>
<feature type="transmembrane region" description="Helical" evidence="1">
    <location>
        <begin position="206"/>
        <end position="225"/>
    </location>
</feature>
<evidence type="ECO:0000256" key="1">
    <source>
        <dbReference type="SAM" id="Phobius"/>
    </source>
</evidence>
<organism evidence="2 3">
    <name type="scientific">Steinernema carpocapsae</name>
    <name type="common">Entomopathogenic nematode</name>
    <dbReference type="NCBI Taxonomy" id="34508"/>
    <lineage>
        <taxon>Eukaryota</taxon>
        <taxon>Metazoa</taxon>
        <taxon>Ecdysozoa</taxon>
        <taxon>Nematoda</taxon>
        <taxon>Chromadorea</taxon>
        <taxon>Rhabditida</taxon>
        <taxon>Tylenchina</taxon>
        <taxon>Panagrolaimomorpha</taxon>
        <taxon>Strongyloidoidea</taxon>
        <taxon>Steinernematidae</taxon>
        <taxon>Steinernema</taxon>
    </lineage>
</organism>
<evidence type="ECO:0000313" key="3">
    <source>
        <dbReference type="Proteomes" id="UP000298663"/>
    </source>
</evidence>
<comment type="caution">
    <text evidence="2">The sequence shown here is derived from an EMBL/GenBank/DDBJ whole genome shotgun (WGS) entry which is preliminary data.</text>
</comment>
<keyword evidence="1" id="KW-1133">Transmembrane helix</keyword>
<dbReference type="OrthoDB" id="5829915at2759"/>
<feature type="transmembrane region" description="Helical" evidence="1">
    <location>
        <begin position="237"/>
        <end position="258"/>
    </location>
</feature>
<accession>A0A4U5MPJ3</accession>
<feature type="transmembrane region" description="Helical" evidence="1">
    <location>
        <begin position="118"/>
        <end position="138"/>
    </location>
</feature>
<protein>
    <recommendedName>
        <fullName evidence="4">G-protein coupled receptors family 1 profile domain-containing protein</fullName>
    </recommendedName>
</protein>
<dbReference type="Proteomes" id="UP000298663">
    <property type="component" value="Unassembled WGS sequence"/>
</dbReference>
<dbReference type="AlphaFoldDB" id="A0A4U5MPJ3"/>
<feature type="transmembrane region" description="Helical" evidence="1">
    <location>
        <begin position="166"/>
        <end position="190"/>
    </location>
</feature>
<evidence type="ECO:0008006" key="4">
    <source>
        <dbReference type="Google" id="ProtNLM"/>
    </source>
</evidence>
<dbReference type="EMBL" id="AZBU02000006">
    <property type="protein sequence ID" value="TKR71629.1"/>
    <property type="molecule type" value="Genomic_DNA"/>
</dbReference>
<sequence>MDKNQAISVVFNICFGFLFAPIYGRFVYILLSRQHYRNHECYRIVALIGIVQLLCAPGVAFVALEKCLGYDPWSLCGVTMKLYAGVSKVEPPLSFVLALNRLKVMCGLRYSAGIHKTLIVLILLYGFVFFGFLFTPFADYTFPPNSPMGKYNFSLPLTQVLTQTGFVVNIISLIASFFCYLTVCVYLLWAQWKIGKIKNWKAERSILTYAVVRFLCDMFVIIAYNCIPIREEFWDEMFIAASYSTNMLLLPPVLYLAINEWVERMRIRLRCGFRSIRSEFLACGTAGIGRISGGEGT</sequence>
<keyword evidence="1" id="KW-0812">Transmembrane</keyword>
<reference evidence="2 3" key="1">
    <citation type="journal article" date="2015" name="Genome Biol.">
        <title>Comparative genomics of Steinernema reveals deeply conserved gene regulatory networks.</title>
        <authorList>
            <person name="Dillman A.R."/>
            <person name="Macchietto M."/>
            <person name="Porter C.F."/>
            <person name="Rogers A."/>
            <person name="Williams B."/>
            <person name="Antoshechkin I."/>
            <person name="Lee M.M."/>
            <person name="Goodwin Z."/>
            <person name="Lu X."/>
            <person name="Lewis E.E."/>
            <person name="Goodrich-Blair H."/>
            <person name="Stock S.P."/>
            <person name="Adams B.J."/>
            <person name="Sternberg P.W."/>
            <person name="Mortazavi A."/>
        </authorList>
    </citation>
    <scope>NUCLEOTIDE SEQUENCE [LARGE SCALE GENOMIC DNA]</scope>
    <source>
        <strain evidence="2 3">ALL</strain>
    </source>
</reference>
<feature type="transmembrane region" description="Helical" evidence="1">
    <location>
        <begin position="6"/>
        <end position="31"/>
    </location>
</feature>
<proteinExistence type="predicted"/>
<feature type="transmembrane region" description="Helical" evidence="1">
    <location>
        <begin position="43"/>
        <end position="64"/>
    </location>
</feature>
<reference evidence="2 3" key="2">
    <citation type="journal article" date="2019" name="G3 (Bethesda)">
        <title>Hybrid Assembly of the Genome of the Entomopathogenic Nematode Steinernema carpocapsae Identifies the X-Chromosome.</title>
        <authorList>
            <person name="Serra L."/>
            <person name="Macchietto M."/>
            <person name="Macias-Munoz A."/>
            <person name="McGill C.J."/>
            <person name="Rodriguez I.M."/>
            <person name="Rodriguez B."/>
            <person name="Murad R."/>
            <person name="Mortazavi A."/>
        </authorList>
    </citation>
    <scope>NUCLEOTIDE SEQUENCE [LARGE SCALE GENOMIC DNA]</scope>
    <source>
        <strain evidence="2 3">ALL</strain>
    </source>
</reference>
<keyword evidence="1" id="KW-0472">Membrane</keyword>